<gene>
    <name evidence="2" type="ORF">EXIGUO9Y_360117</name>
</gene>
<dbReference type="RefSeq" id="WP_159173756.1">
    <property type="nucleotide sequence ID" value="NZ_LR732312.1"/>
</dbReference>
<evidence type="ECO:0008006" key="4">
    <source>
        <dbReference type="Google" id="ProtNLM"/>
    </source>
</evidence>
<dbReference type="Proteomes" id="UP000439752">
    <property type="component" value="Unassembled WGS sequence"/>
</dbReference>
<proteinExistence type="predicted"/>
<sequence>MKQPNYFQDVKQFHQTFNHPGAERPTPLELERGIKRATWTTEEAAVEFLHQSSRDEAEFLAAIDSLKAGIDRAVEKSLKEVYPTTSVERLVGQGDALTDALYFIMGSFVEAGLEPGPLFEIVQRANMAKLGPDGQPIFRESDQKVMKPDGWLPPEPQLEAEVLRQMDEKA</sequence>
<reference evidence="2 3" key="1">
    <citation type="submission" date="2019-10" db="EMBL/GenBank/DDBJ databases">
        <authorList>
            <person name="Karimi E."/>
        </authorList>
    </citation>
    <scope>NUCLEOTIDE SEQUENCE [LARGE SCALE GENOMIC DNA]</scope>
    <source>
        <strain evidence="2">Exiguobacterium sp. 9Y</strain>
    </source>
</reference>
<keyword evidence="3" id="KW-1185">Reference proteome</keyword>
<dbReference type="Gene3D" id="1.10.3420.10">
    <property type="entry name" value="putative ntp pyrophosphohydrolase like domain"/>
    <property type="match status" value="1"/>
</dbReference>
<dbReference type="EMBL" id="CABWKQ010000030">
    <property type="protein sequence ID" value="VWX37840.1"/>
    <property type="molecule type" value="Genomic_DNA"/>
</dbReference>
<dbReference type="InterPro" id="IPR021130">
    <property type="entry name" value="PRib-ATP_PPHydrolase-like"/>
</dbReference>
<dbReference type="CDD" id="cd11545">
    <property type="entry name" value="NTP-PPase_YP_001813558"/>
    <property type="match status" value="1"/>
</dbReference>
<protein>
    <recommendedName>
        <fullName evidence="4">HAD family hydrolase</fullName>
    </recommendedName>
</protein>
<feature type="region of interest" description="Disordered" evidence="1">
    <location>
        <begin position="146"/>
        <end position="170"/>
    </location>
</feature>
<evidence type="ECO:0000256" key="1">
    <source>
        <dbReference type="SAM" id="MobiDB-lite"/>
    </source>
</evidence>
<evidence type="ECO:0000313" key="3">
    <source>
        <dbReference type="Proteomes" id="UP000439752"/>
    </source>
</evidence>
<evidence type="ECO:0000313" key="2">
    <source>
        <dbReference type="EMBL" id="VWX37840.1"/>
    </source>
</evidence>
<accession>A0A653IF59</accession>
<dbReference type="InterPro" id="IPR023292">
    <property type="entry name" value="NTP_PyroPHydrolase-like_dom_sf"/>
</dbReference>
<dbReference type="AlphaFoldDB" id="A0A653IF59"/>
<name>A0A653IF59_9BACL</name>
<feature type="compositionally biased region" description="Basic and acidic residues" evidence="1">
    <location>
        <begin position="161"/>
        <end position="170"/>
    </location>
</feature>
<dbReference type="Pfam" id="PF01503">
    <property type="entry name" value="PRA-PH"/>
    <property type="match status" value="1"/>
</dbReference>
<organism evidence="2 3">
    <name type="scientific">Exiguobacterium oxidotolerans</name>
    <dbReference type="NCBI Taxonomy" id="223958"/>
    <lineage>
        <taxon>Bacteria</taxon>
        <taxon>Bacillati</taxon>
        <taxon>Bacillota</taxon>
        <taxon>Bacilli</taxon>
        <taxon>Bacillales</taxon>
        <taxon>Bacillales Family XII. Incertae Sedis</taxon>
        <taxon>Exiguobacterium</taxon>
    </lineage>
</organism>